<evidence type="ECO:0000313" key="17">
    <source>
        <dbReference type="Proteomes" id="UP000250918"/>
    </source>
</evidence>
<dbReference type="NCBIfam" id="TIGR01064">
    <property type="entry name" value="pyruv_kin"/>
    <property type="match status" value="1"/>
</dbReference>
<dbReference type="UniPathway" id="UPA00109">
    <property type="reaction ID" value="UER00188"/>
</dbReference>
<gene>
    <name evidence="16" type="primary">pyk</name>
    <name evidence="16" type="ORF">C3F09_07520</name>
</gene>
<dbReference type="EC" id="2.7.1.40" evidence="3 12"/>
<dbReference type="InterPro" id="IPR001697">
    <property type="entry name" value="Pyr_Knase"/>
</dbReference>
<dbReference type="Pfam" id="PF00224">
    <property type="entry name" value="PK"/>
    <property type="match status" value="1"/>
</dbReference>
<dbReference type="Proteomes" id="UP000250918">
    <property type="component" value="Unassembled WGS sequence"/>
</dbReference>
<feature type="domain" description="Pyruvate kinase barrel" evidence="14">
    <location>
        <begin position="3"/>
        <end position="321"/>
    </location>
</feature>
<dbReference type="GO" id="GO:0005524">
    <property type="term" value="F:ATP binding"/>
    <property type="evidence" value="ECO:0007669"/>
    <property type="project" value="UniProtKB-KW"/>
</dbReference>
<evidence type="ECO:0000259" key="14">
    <source>
        <dbReference type="Pfam" id="PF00224"/>
    </source>
</evidence>
<evidence type="ECO:0000256" key="10">
    <source>
        <dbReference type="ARBA" id="ARBA00023152"/>
    </source>
</evidence>
<dbReference type="InterPro" id="IPR015795">
    <property type="entry name" value="Pyrv_Knase_C"/>
</dbReference>
<reference evidence="16 17" key="1">
    <citation type="journal article" date="2018" name="ISME J.">
        <title>A methanotrophic archaeon couples anaerobic oxidation of methane to Fe(III) reduction.</title>
        <authorList>
            <person name="Cai C."/>
            <person name="Leu A.O."/>
            <person name="Xie G.J."/>
            <person name="Guo J."/>
            <person name="Feng Y."/>
            <person name="Zhao J.X."/>
            <person name="Tyson G.W."/>
            <person name="Yuan Z."/>
            <person name="Hu S."/>
        </authorList>
    </citation>
    <scope>NUCLEOTIDE SEQUENCE [LARGE SCALE GENOMIC DNA]</scope>
    <source>
        <strain evidence="16">FeB_12</strain>
    </source>
</reference>
<comment type="pathway">
    <text evidence="1 13">Carbohydrate degradation; glycolysis; pyruvate from D-glyceraldehyde 3-phosphate: step 5/5.</text>
</comment>
<dbReference type="GO" id="GO:0016301">
    <property type="term" value="F:kinase activity"/>
    <property type="evidence" value="ECO:0007669"/>
    <property type="project" value="UniProtKB-KW"/>
</dbReference>
<evidence type="ECO:0000256" key="13">
    <source>
        <dbReference type="RuleBase" id="RU000504"/>
    </source>
</evidence>
<evidence type="ECO:0000256" key="7">
    <source>
        <dbReference type="ARBA" id="ARBA00022777"/>
    </source>
</evidence>
<dbReference type="EMBL" id="PQAP01000106">
    <property type="protein sequence ID" value="PWB71683.1"/>
    <property type="molecule type" value="Genomic_DNA"/>
</dbReference>
<dbReference type="InterPro" id="IPR036918">
    <property type="entry name" value="Pyrv_Knase_C_sf"/>
</dbReference>
<dbReference type="AlphaFoldDB" id="A0A855X591"/>
<evidence type="ECO:0000256" key="5">
    <source>
        <dbReference type="ARBA" id="ARBA00022723"/>
    </source>
</evidence>
<evidence type="ECO:0000313" key="16">
    <source>
        <dbReference type="EMBL" id="PWB71683.1"/>
    </source>
</evidence>
<comment type="caution">
    <text evidence="16">The sequence shown here is derived from an EMBL/GenBank/DDBJ whole genome shotgun (WGS) entry which is preliminary data.</text>
</comment>
<accession>A0A855X591</accession>
<keyword evidence="10 13" id="KW-0324">Glycolysis</keyword>
<dbReference type="GO" id="GO:0004743">
    <property type="term" value="F:pyruvate kinase activity"/>
    <property type="evidence" value="ECO:0007669"/>
    <property type="project" value="UniProtKB-UniRule"/>
</dbReference>
<dbReference type="Pfam" id="PF02887">
    <property type="entry name" value="PK_C"/>
    <property type="match status" value="1"/>
</dbReference>
<comment type="similarity">
    <text evidence="2 13">Belongs to the pyruvate kinase family.</text>
</comment>
<evidence type="ECO:0000256" key="6">
    <source>
        <dbReference type="ARBA" id="ARBA00022741"/>
    </source>
</evidence>
<dbReference type="SUPFAM" id="SSF50800">
    <property type="entry name" value="PK beta-barrel domain-like"/>
    <property type="match status" value="1"/>
</dbReference>
<evidence type="ECO:0000256" key="2">
    <source>
        <dbReference type="ARBA" id="ARBA00008663"/>
    </source>
</evidence>
<evidence type="ECO:0000256" key="9">
    <source>
        <dbReference type="ARBA" id="ARBA00022842"/>
    </source>
</evidence>
<evidence type="ECO:0000259" key="15">
    <source>
        <dbReference type="Pfam" id="PF02887"/>
    </source>
</evidence>
<keyword evidence="11 16" id="KW-0670">Pyruvate</keyword>
<dbReference type="NCBIfam" id="NF004491">
    <property type="entry name" value="PRK05826.1"/>
    <property type="match status" value="1"/>
</dbReference>
<keyword evidence="6" id="KW-0547">Nucleotide-binding</keyword>
<comment type="catalytic activity">
    <reaction evidence="13">
        <text>pyruvate + ATP = phosphoenolpyruvate + ADP + H(+)</text>
        <dbReference type="Rhea" id="RHEA:18157"/>
        <dbReference type="ChEBI" id="CHEBI:15361"/>
        <dbReference type="ChEBI" id="CHEBI:15378"/>
        <dbReference type="ChEBI" id="CHEBI:30616"/>
        <dbReference type="ChEBI" id="CHEBI:58702"/>
        <dbReference type="ChEBI" id="CHEBI:456216"/>
        <dbReference type="EC" id="2.7.1.40"/>
    </reaction>
</comment>
<evidence type="ECO:0000256" key="8">
    <source>
        <dbReference type="ARBA" id="ARBA00022840"/>
    </source>
</evidence>
<dbReference type="InterPro" id="IPR015793">
    <property type="entry name" value="Pyrv_Knase_brl"/>
</dbReference>
<dbReference type="SUPFAM" id="SSF51621">
    <property type="entry name" value="Phosphoenolpyruvate/pyruvate domain"/>
    <property type="match status" value="1"/>
</dbReference>
<evidence type="ECO:0000256" key="3">
    <source>
        <dbReference type="ARBA" id="ARBA00012142"/>
    </source>
</evidence>
<dbReference type="PRINTS" id="PR01050">
    <property type="entry name" value="PYRUVTKNASE"/>
</dbReference>
<dbReference type="InterPro" id="IPR040442">
    <property type="entry name" value="Pyrv_kinase-like_dom_sf"/>
</dbReference>
<dbReference type="InterPro" id="IPR015806">
    <property type="entry name" value="Pyrv_Knase_insert_dom_sf"/>
</dbReference>
<keyword evidence="9 13" id="KW-0460">Magnesium</keyword>
<dbReference type="InterPro" id="IPR011037">
    <property type="entry name" value="Pyrv_Knase-like_insert_dom_sf"/>
</dbReference>
<dbReference type="SUPFAM" id="SSF52935">
    <property type="entry name" value="PK C-terminal domain-like"/>
    <property type="match status" value="1"/>
</dbReference>
<keyword evidence="7 13" id="KW-0418">Kinase</keyword>
<evidence type="ECO:0000256" key="12">
    <source>
        <dbReference type="NCBIfam" id="TIGR01064"/>
    </source>
</evidence>
<keyword evidence="4 13" id="KW-0808">Transferase</keyword>
<evidence type="ECO:0000256" key="11">
    <source>
        <dbReference type="ARBA" id="ARBA00023317"/>
    </source>
</evidence>
<name>A0A855X591_9BACT</name>
<keyword evidence="5" id="KW-0479">Metal-binding</keyword>
<sequence>MDHTKILATYGPAVASSDKITKAIKAGANGFRVNCSHGTTEDFEQAVRIIRKGTGSTPYPISILFDISGPKLRLDRFDGQIRIRSGALLTLTVGHTELAKSIVGVNHPGIISSLSRKERLFIDDGAIEFEVVSTSSGKAVIRACNDGIILPGKGINLPDSNIKIPTIGPKDRRDIATAVRMDADYIALSFVRSAKDIAVARSVVKRYRGDQQIIAKLEKKEAIGHLDEILEAADGVMIARGDLGVELPSRELPQLQKKIIREANRLGKLVIVATQMLESMRFAPRPTRAEVNDVASAVFDYVDVVMLSAETASGNYPIESVATMAAVIGATERGGLQRRREMALAIKTGHDANTIARLVSRASDREDVKVIFAFTTSGSTAHLISDVCPPQPVVALTANTRAMRKLTLLRSVYPIQVKHAGTFEGMLKIVNDVCRAHKLARRGDKVIITGGAPFGSTVPTNFLMIHKVT</sequence>
<dbReference type="Gene3D" id="3.40.1380.20">
    <property type="entry name" value="Pyruvate kinase, C-terminal domain"/>
    <property type="match status" value="1"/>
</dbReference>
<proteinExistence type="inferred from homology"/>
<protein>
    <recommendedName>
        <fullName evidence="3 12">Pyruvate kinase</fullName>
        <ecNumber evidence="3 12">2.7.1.40</ecNumber>
    </recommendedName>
</protein>
<organism evidence="16 17">
    <name type="scientific">candidate division GN15 bacterium</name>
    <dbReference type="NCBI Taxonomy" id="2072418"/>
    <lineage>
        <taxon>Bacteria</taxon>
        <taxon>candidate division GN15</taxon>
    </lineage>
</organism>
<evidence type="ECO:0000256" key="1">
    <source>
        <dbReference type="ARBA" id="ARBA00004997"/>
    </source>
</evidence>
<dbReference type="PANTHER" id="PTHR11817">
    <property type="entry name" value="PYRUVATE KINASE"/>
    <property type="match status" value="1"/>
</dbReference>
<dbReference type="InterPro" id="IPR015813">
    <property type="entry name" value="Pyrv/PenolPyrv_kinase-like_dom"/>
</dbReference>
<evidence type="ECO:0000256" key="4">
    <source>
        <dbReference type="ARBA" id="ARBA00022679"/>
    </source>
</evidence>
<feature type="domain" description="Pyruvate kinase C-terminal" evidence="15">
    <location>
        <begin position="354"/>
        <end position="466"/>
    </location>
</feature>
<dbReference type="GO" id="GO:0030955">
    <property type="term" value="F:potassium ion binding"/>
    <property type="evidence" value="ECO:0007669"/>
    <property type="project" value="UniProtKB-UniRule"/>
</dbReference>
<dbReference type="Gene3D" id="2.40.33.10">
    <property type="entry name" value="PK beta-barrel domain-like"/>
    <property type="match status" value="1"/>
</dbReference>
<keyword evidence="8" id="KW-0067">ATP-binding</keyword>
<dbReference type="GO" id="GO:0000287">
    <property type="term" value="F:magnesium ion binding"/>
    <property type="evidence" value="ECO:0007669"/>
    <property type="project" value="UniProtKB-UniRule"/>
</dbReference>
<dbReference type="Gene3D" id="3.20.20.60">
    <property type="entry name" value="Phosphoenolpyruvate-binding domains"/>
    <property type="match status" value="1"/>
</dbReference>